<dbReference type="AlphaFoldDB" id="A0A2T3ZV01"/>
<organism evidence="2 3">
    <name type="scientific">Trichoderma harzianum CBS 226.95</name>
    <dbReference type="NCBI Taxonomy" id="983964"/>
    <lineage>
        <taxon>Eukaryota</taxon>
        <taxon>Fungi</taxon>
        <taxon>Dikarya</taxon>
        <taxon>Ascomycota</taxon>
        <taxon>Pezizomycotina</taxon>
        <taxon>Sordariomycetes</taxon>
        <taxon>Hypocreomycetidae</taxon>
        <taxon>Hypocreales</taxon>
        <taxon>Hypocreaceae</taxon>
        <taxon>Trichoderma</taxon>
    </lineage>
</organism>
<protein>
    <submittedName>
        <fullName evidence="2">Uncharacterized protein</fullName>
    </submittedName>
</protein>
<evidence type="ECO:0000313" key="2">
    <source>
        <dbReference type="EMBL" id="PTB48627.1"/>
    </source>
</evidence>
<accession>A0A2T3ZV01</accession>
<dbReference type="RefSeq" id="XP_024768304.1">
    <property type="nucleotide sequence ID" value="XM_024921206.1"/>
</dbReference>
<evidence type="ECO:0000256" key="1">
    <source>
        <dbReference type="SAM" id="MobiDB-lite"/>
    </source>
</evidence>
<feature type="compositionally biased region" description="Acidic residues" evidence="1">
    <location>
        <begin position="1"/>
        <end position="11"/>
    </location>
</feature>
<feature type="compositionally biased region" description="Pro residues" evidence="1">
    <location>
        <begin position="16"/>
        <end position="29"/>
    </location>
</feature>
<evidence type="ECO:0000313" key="3">
    <source>
        <dbReference type="Proteomes" id="UP000241690"/>
    </source>
</evidence>
<feature type="region of interest" description="Disordered" evidence="1">
    <location>
        <begin position="210"/>
        <end position="256"/>
    </location>
</feature>
<sequence>MEVFNETEDEWQGLPDQPPLPSPTPPPPLELAREATPCKRKANQEQGETLQELEDERLAAASSIIREQLYGPLYAHLPNVYLDWELEGYICRVIGSRCFGHDFVHLHLLKRHLESGYHQAHNATHGPVERTPPPRQNYVRQENRILGTEVDRIDIQEAATDDVTLFPELINHQDTPSRATAIQHLQLEIEDSEDSCSELPTNQHLLSEVRDSGDLEIPPSESLLSEIPDSEGSPQLPLTDLPNATKPGLDYETDHESESVESVIVVVPCEVANCEKCIEFTVSHI</sequence>
<dbReference type="GeneID" id="36629786"/>
<dbReference type="Proteomes" id="UP000241690">
    <property type="component" value="Unassembled WGS sequence"/>
</dbReference>
<proteinExistence type="predicted"/>
<keyword evidence="3" id="KW-1185">Reference proteome</keyword>
<reference evidence="2 3" key="1">
    <citation type="submission" date="2016-07" db="EMBL/GenBank/DDBJ databases">
        <title>Multiple horizontal gene transfer events from other fungi enriched the ability of initially mycotrophic Trichoderma (Ascomycota) to feed on dead plant biomass.</title>
        <authorList>
            <consortium name="DOE Joint Genome Institute"/>
            <person name="Aerts A."/>
            <person name="Atanasova L."/>
            <person name="Chenthamara K."/>
            <person name="Zhang J."/>
            <person name="Grujic M."/>
            <person name="Henrissat B."/>
            <person name="Kuo A."/>
            <person name="Salamov A."/>
            <person name="Lipzen A."/>
            <person name="Labutti K."/>
            <person name="Barry K."/>
            <person name="Miao Y."/>
            <person name="Rahimi M.J."/>
            <person name="Shen Q."/>
            <person name="Grigoriev I.V."/>
            <person name="Kubicek C.P."/>
            <person name="Druzhinina I.S."/>
        </authorList>
    </citation>
    <scope>NUCLEOTIDE SEQUENCE [LARGE SCALE GENOMIC DNA]</scope>
    <source>
        <strain evidence="2 3">CBS 226.95</strain>
    </source>
</reference>
<dbReference type="EMBL" id="KZ679697">
    <property type="protein sequence ID" value="PTB48627.1"/>
    <property type="molecule type" value="Genomic_DNA"/>
</dbReference>
<feature type="region of interest" description="Disordered" evidence="1">
    <location>
        <begin position="1"/>
        <end position="32"/>
    </location>
</feature>
<name>A0A2T3ZV01_TRIHA</name>
<gene>
    <name evidence="2" type="ORF">M431DRAFT_546303</name>
</gene>